<comment type="caution">
    <text evidence="1">The sequence shown here is derived from an EMBL/GenBank/DDBJ whole genome shotgun (WGS) entry which is preliminary data.</text>
</comment>
<evidence type="ECO:0000313" key="1">
    <source>
        <dbReference type="EMBL" id="KKN70804.1"/>
    </source>
</evidence>
<protein>
    <submittedName>
        <fullName evidence="1">Uncharacterized protein</fullName>
    </submittedName>
</protein>
<sequence length="58" mass="6589">MKRIVVTGAGPRGFLGWHKYWLLNSKCALSGIDIKFYNRAEQHLTTASLDRIDSNKPI</sequence>
<reference evidence="1" key="1">
    <citation type="journal article" date="2015" name="Nature">
        <title>Complex archaea that bridge the gap between prokaryotes and eukaryotes.</title>
        <authorList>
            <person name="Spang A."/>
            <person name="Saw J.H."/>
            <person name="Jorgensen S.L."/>
            <person name="Zaremba-Niedzwiedzka K."/>
            <person name="Martijn J."/>
            <person name="Lind A.E."/>
            <person name="van Eijk R."/>
            <person name="Schleper C."/>
            <person name="Guy L."/>
            <person name="Ettema T.J."/>
        </authorList>
    </citation>
    <scope>NUCLEOTIDE SEQUENCE</scope>
</reference>
<proteinExistence type="predicted"/>
<gene>
    <name evidence="1" type="ORF">LCGC14_0426960</name>
</gene>
<accession>A0A0F9SVG3</accession>
<name>A0A0F9SVG3_9ZZZZ</name>
<dbReference type="EMBL" id="LAZR01000396">
    <property type="protein sequence ID" value="KKN70804.1"/>
    <property type="molecule type" value="Genomic_DNA"/>
</dbReference>
<organism evidence="1">
    <name type="scientific">marine sediment metagenome</name>
    <dbReference type="NCBI Taxonomy" id="412755"/>
    <lineage>
        <taxon>unclassified sequences</taxon>
        <taxon>metagenomes</taxon>
        <taxon>ecological metagenomes</taxon>
    </lineage>
</organism>
<dbReference type="AlphaFoldDB" id="A0A0F9SVG3"/>